<dbReference type="AlphaFoldDB" id="A0A8T0D5V6"/>
<organism evidence="1 2">
    <name type="scientific">Paragonimus westermani</name>
    <dbReference type="NCBI Taxonomy" id="34504"/>
    <lineage>
        <taxon>Eukaryota</taxon>
        <taxon>Metazoa</taxon>
        <taxon>Spiralia</taxon>
        <taxon>Lophotrochozoa</taxon>
        <taxon>Platyhelminthes</taxon>
        <taxon>Trematoda</taxon>
        <taxon>Digenea</taxon>
        <taxon>Plagiorchiida</taxon>
        <taxon>Troglotremata</taxon>
        <taxon>Troglotrematidae</taxon>
        <taxon>Paragonimus</taxon>
    </lineage>
</organism>
<feature type="non-terminal residue" evidence="1">
    <location>
        <position position="1"/>
    </location>
</feature>
<dbReference type="EMBL" id="JTDF01021059">
    <property type="protein sequence ID" value="KAF8562344.1"/>
    <property type="molecule type" value="Genomic_DNA"/>
</dbReference>
<evidence type="ECO:0000313" key="1">
    <source>
        <dbReference type="EMBL" id="KAF8562344.1"/>
    </source>
</evidence>
<dbReference type="Proteomes" id="UP000699462">
    <property type="component" value="Unassembled WGS sequence"/>
</dbReference>
<accession>A0A8T0D5V6</accession>
<dbReference type="PANTHER" id="PTHR12295:SF30">
    <property type="entry name" value="PROTEIN FURRY"/>
    <property type="match status" value="1"/>
</dbReference>
<dbReference type="GO" id="GO:0005938">
    <property type="term" value="C:cell cortex"/>
    <property type="evidence" value="ECO:0007669"/>
    <property type="project" value="TreeGrafter"/>
</dbReference>
<dbReference type="InterPro" id="IPR039867">
    <property type="entry name" value="Furry/Tao3/Mor2"/>
</dbReference>
<dbReference type="PANTHER" id="PTHR12295">
    <property type="entry name" value="FURRY-RELATED"/>
    <property type="match status" value="1"/>
</dbReference>
<evidence type="ECO:0000313" key="2">
    <source>
        <dbReference type="Proteomes" id="UP000699462"/>
    </source>
</evidence>
<dbReference type="GO" id="GO:0000902">
    <property type="term" value="P:cell morphogenesis"/>
    <property type="evidence" value="ECO:0007669"/>
    <property type="project" value="InterPro"/>
</dbReference>
<name>A0A8T0D5V6_9TREM</name>
<dbReference type="GO" id="GO:0031175">
    <property type="term" value="P:neuron projection development"/>
    <property type="evidence" value="ECO:0007669"/>
    <property type="project" value="TreeGrafter"/>
</dbReference>
<reference evidence="1 2" key="1">
    <citation type="submission" date="2019-07" db="EMBL/GenBank/DDBJ databases">
        <title>Annotation for the trematode Paragonimus westermani.</title>
        <authorList>
            <person name="Choi Y.-J."/>
        </authorList>
    </citation>
    <scope>NUCLEOTIDE SEQUENCE [LARGE SCALE GENOMIC DNA]</scope>
    <source>
        <strain evidence="1">180907_Pwestermani</strain>
    </source>
</reference>
<keyword evidence="2" id="KW-1185">Reference proteome</keyword>
<comment type="caution">
    <text evidence="1">The sequence shown here is derived from an EMBL/GenBank/DDBJ whole genome shotgun (WGS) entry which is preliminary data.</text>
</comment>
<proteinExistence type="predicted"/>
<dbReference type="GO" id="GO:0030427">
    <property type="term" value="C:site of polarized growth"/>
    <property type="evidence" value="ECO:0007669"/>
    <property type="project" value="TreeGrafter"/>
</dbReference>
<sequence length="146" mass="16708">FLQNVRLYYFDHFVNASHGLIRVVHLTVLCYLRGFDTNCLAFETFEDGAVSPNVTEKAVLYEAEGFALAMLCHCRTIARRLALHILRKCRSLLNQINLAKSDPLTRHTRSPHELCCIDVLDRCVPIMLRRVLPLLPPNERGLLFSS</sequence>
<gene>
    <name evidence="1" type="ORF">P879_06313</name>
</gene>
<dbReference type="OrthoDB" id="6287725at2759"/>
<protein>
    <submittedName>
        <fullName evidence="1">Uncharacterized protein</fullName>
    </submittedName>
</protein>